<keyword evidence="3" id="KW-0378">Hydrolase</keyword>
<evidence type="ECO:0000259" key="6">
    <source>
        <dbReference type="PROSITE" id="PS50249"/>
    </source>
</evidence>
<dbReference type="Gene3D" id="3.40.140.10">
    <property type="entry name" value="Cytidine Deaminase, domain 2"/>
    <property type="match status" value="1"/>
</dbReference>
<dbReference type="EMBL" id="CP030041">
    <property type="protein sequence ID" value="AWW33236.1"/>
    <property type="molecule type" value="Genomic_DNA"/>
</dbReference>
<keyword evidence="8" id="KW-1185">Reference proteome</keyword>
<gene>
    <name evidence="7" type="ORF">DN752_17850</name>
</gene>
<dbReference type="GO" id="GO:0006508">
    <property type="term" value="P:proteolysis"/>
    <property type="evidence" value="ECO:0007669"/>
    <property type="project" value="UniProtKB-KW"/>
</dbReference>
<evidence type="ECO:0000256" key="1">
    <source>
        <dbReference type="ARBA" id="ARBA00022670"/>
    </source>
</evidence>
<sequence length="149" mass="16339">MKNLFNTIGEVKATYKTTGKPFAQITGSKDAATLLRELWDQDTIEYYESFCVLMLNRANKVIAYRFVGQGGTSGVIADPKTIFQAALLANSSALIVAHNHPSGQLKPSRQDLNLTEKVKLGGDFLDIHLLDHIIITADGHYSMADNGEL</sequence>
<dbReference type="AlphaFoldDB" id="A0A2Z4IRN6"/>
<keyword evidence="5" id="KW-0482">Metalloprotease</keyword>
<keyword evidence="4" id="KW-0862">Zinc</keyword>
<dbReference type="PROSITE" id="PS50249">
    <property type="entry name" value="MPN"/>
    <property type="match status" value="1"/>
</dbReference>
<evidence type="ECO:0000256" key="3">
    <source>
        <dbReference type="ARBA" id="ARBA00022801"/>
    </source>
</evidence>
<dbReference type="KEGG" id="est:DN752_17850"/>
<evidence type="ECO:0000256" key="4">
    <source>
        <dbReference type="ARBA" id="ARBA00022833"/>
    </source>
</evidence>
<dbReference type="GO" id="GO:0046872">
    <property type="term" value="F:metal ion binding"/>
    <property type="evidence" value="ECO:0007669"/>
    <property type="project" value="UniProtKB-KW"/>
</dbReference>
<dbReference type="PROSITE" id="PS01302">
    <property type="entry name" value="UPF0758"/>
    <property type="match status" value="1"/>
</dbReference>
<dbReference type="CDD" id="cd08071">
    <property type="entry name" value="MPN_DUF2466"/>
    <property type="match status" value="1"/>
</dbReference>
<feature type="domain" description="MPN" evidence="6">
    <location>
        <begin position="24"/>
        <end position="149"/>
    </location>
</feature>
<dbReference type="OrthoDB" id="9804482at2"/>
<protein>
    <submittedName>
        <fullName evidence="7">DNA repair protein</fullName>
    </submittedName>
</protein>
<dbReference type="PANTHER" id="PTHR30471:SF3">
    <property type="entry name" value="UPF0758 PROTEIN YEES-RELATED"/>
    <property type="match status" value="1"/>
</dbReference>
<reference evidence="7 8" key="1">
    <citation type="submission" date="2018-06" db="EMBL/GenBank/DDBJ databases">
        <title>Echinicola strongylocentroti sp. nov., isolated from a sea urchin Strongylocentrotus intermedius.</title>
        <authorList>
            <person name="Bae S.S."/>
        </authorList>
    </citation>
    <scope>NUCLEOTIDE SEQUENCE [LARGE SCALE GENOMIC DNA]</scope>
    <source>
        <strain evidence="7 8">MEBiC08714</strain>
    </source>
</reference>
<dbReference type="InterPro" id="IPR020891">
    <property type="entry name" value="UPF0758_CS"/>
</dbReference>
<evidence type="ECO:0000256" key="2">
    <source>
        <dbReference type="ARBA" id="ARBA00022723"/>
    </source>
</evidence>
<proteinExistence type="predicted"/>
<dbReference type="GO" id="GO:0008237">
    <property type="term" value="F:metallopeptidase activity"/>
    <property type="evidence" value="ECO:0007669"/>
    <property type="project" value="UniProtKB-KW"/>
</dbReference>
<evidence type="ECO:0000313" key="8">
    <source>
        <dbReference type="Proteomes" id="UP000248688"/>
    </source>
</evidence>
<keyword evidence="1" id="KW-0645">Protease</keyword>
<accession>A0A2Z4IRN6</accession>
<dbReference type="Proteomes" id="UP000248688">
    <property type="component" value="Chromosome"/>
</dbReference>
<evidence type="ECO:0000313" key="7">
    <source>
        <dbReference type="EMBL" id="AWW33236.1"/>
    </source>
</evidence>
<dbReference type="InterPro" id="IPR001405">
    <property type="entry name" value="UPF0758"/>
</dbReference>
<name>A0A2Z4IRN6_9BACT</name>
<dbReference type="InterPro" id="IPR025657">
    <property type="entry name" value="RadC_JAB"/>
</dbReference>
<dbReference type="PANTHER" id="PTHR30471">
    <property type="entry name" value="DNA REPAIR PROTEIN RADC"/>
    <property type="match status" value="1"/>
</dbReference>
<keyword evidence="2" id="KW-0479">Metal-binding</keyword>
<dbReference type="SUPFAM" id="SSF102712">
    <property type="entry name" value="JAB1/MPN domain"/>
    <property type="match status" value="1"/>
</dbReference>
<dbReference type="Pfam" id="PF04002">
    <property type="entry name" value="RadC"/>
    <property type="match status" value="1"/>
</dbReference>
<dbReference type="InterPro" id="IPR037518">
    <property type="entry name" value="MPN"/>
</dbReference>
<evidence type="ECO:0000256" key="5">
    <source>
        <dbReference type="ARBA" id="ARBA00023049"/>
    </source>
</evidence>
<dbReference type="RefSeq" id="WP_112786603.1">
    <property type="nucleotide sequence ID" value="NZ_CP030041.1"/>
</dbReference>
<organism evidence="7 8">
    <name type="scientific">Echinicola strongylocentroti</name>
    <dbReference type="NCBI Taxonomy" id="1795355"/>
    <lineage>
        <taxon>Bacteria</taxon>
        <taxon>Pseudomonadati</taxon>
        <taxon>Bacteroidota</taxon>
        <taxon>Cytophagia</taxon>
        <taxon>Cytophagales</taxon>
        <taxon>Cyclobacteriaceae</taxon>
        <taxon>Echinicola</taxon>
    </lineage>
</organism>